<protein>
    <submittedName>
        <fullName evidence="4">Diguanylate phosphodiesterase</fullName>
    </submittedName>
</protein>
<sequence>MKEERNRKKLLILDDEEEIAKILGEIAEDCGFSVSLAHTAPDFLNQVDSSFDCVILDLMIPGMDGVDVIRSLSEKEVHPDVILISGADRRTIHSAETLAGEYGLSIVSVMEKPIRISDIRVTFNHIIEKESKNQVSKAKPGAAGQSVRAFSKEELLDAVHKNQFILYYQPKIDLKTGKVEGFESLVRWNHPELGLVFPDSFLPVMEKESQILNLMTEKIIDQAIDQCSGWNSNGKSLRVAVNVSPVTLTELEFPEHIFAKVKKRGLPQSNFQMEITETSFLENIRFTQDILTRLRIRGIGLSIDDFGTGYSSLKQLHRFPFTELKIDKSFVMDSPRDRESLFICQASIDLGHKLGMNVVAEGIENAEVERLMKEAGCDIGQGYYYSRPVPPDKVSEIIAQFG</sequence>
<dbReference type="SUPFAM" id="SSF141868">
    <property type="entry name" value="EAL domain-like"/>
    <property type="match status" value="1"/>
</dbReference>
<dbReference type="Pfam" id="PF00072">
    <property type="entry name" value="Response_reg"/>
    <property type="match status" value="1"/>
</dbReference>
<evidence type="ECO:0000313" key="5">
    <source>
        <dbReference type="Proteomes" id="UP000231912"/>
    </source>
</evidence>
<name>A0A2M9ZH06_9LEPT</name>
<gene>
    <name evidence="4" type="ORF">CH371_06850</name>
</gene>
<dbReference type="SMART" id="SM00052">
    <property type="entry name" value="EAL"/>
    <property type="match status" value="1"/>
</dbReference>
<dbReference type="SUPFAM" id="SSF52172">
    <property type="entry name" value="CheY-like"/>
    <property type="match status" value="1"/>
</dbReference>
<organism evidence="4 5">
    <name type="scientific">Leptospira wolffii</name>
    <dbReference type="NCBI Taxonomy" id="409998"/>
    <lineage>
        <taxon>Bacteria</taxon>
        <taxon>Pseudomonadati</taxon>
        <taxon>Spirochaetota</taxon>
        <taxon>Spirochaetia</taxon>
        <taxon>Leptospirales</taxon>
        <taxon>Leptospiraceae</taxon>
        <taxon>Leptospira</taxon>
    </lineage>
</organism>
<dbReference type="InterPro" id="IPR001633">
    <property type="entry name" value="EAL_dom"/>
</dbReference>
<dbReference type="PROSITE" id="PS50110">
    <property type="entry name" value="RESPONSE_REGULATORY"/>
    <property type="match status" value="1"/>
</dbReference>
<feature type="domain" description="Response regulatory" evidence="2">
    <location>
        <begin position="9"/>
        <end position="127"/>
    </location>
</feature>
<dbReference type="InterPro" id="IPR035919">
    <property type="entry name" value="EAL_sf"/>
</dbReference>
<dbReference type="Pfam" id="PF00563">
    <property type="entry name" value="EAL"/>
    <property type="match status" value="1"/>
</dbReference>
<dbReference type="Gene3D" id="3.40.50.2300">
    <property type="match status" value="1"/>
</dbReference>
<keyword evidence="1" id="KW-0597">Phosphoprotein</keyword>
<dbReference type="PANTHER" id="PTHR33121:SF71">
    <property type="entry name" value="OXYGEN SENSOR PROTEIN DOSP"/>
    <property type="match status" value="1"/>
</dbReference>
<dbReference type="PROSITE" id="PS50883">
    <property type="entry name" value="EAL"/>
    <property type="match status" value="1"/>
</dbReference>
<feature type="modified residue" description="4-aspartylphosphate" evidence="1">
    <location>
        <position position="57"/>
    </location>
</feature>
<feature type="domain" description="EAL" evidence="3">
    <location>
        <begin position="148"/>
        <end position="402"/>
    </location>
</feature>
<dbReference type="Proteomes" id="UP000231912">
    <property type="component" value="Unassembled WGS sequence"/>
</dbReference>
<dbReference type="InterPro" id="IPR001789">
    <property type="entry name" value="Sig_transdc_resp-reg_receiver"/>
</dbReference>
<dbReference type="PANTHER" id="PTHR33121">
    <property type="entry name" value="CYCLIC DI-GMP PHOSPHODIESTERASE PDEF"/>
    <property type="match status" value="1"/>
</dbReference>
<dbReference type="SMART" id="SM00448">
    <property type="entry name" value="REC"/>
    <property type="match status" value="1"/>
</dbReference>
<evidence type="ECO:0000259" key="3">
    <source>
        <dbReference type="PROSITE" id="PS50883"/>
    </source>
</evidence>
<dbReference type="RefSeq" id="WP_100758144.1">
    <property type="nucleotide sequence ID" value="NZ_NPDT01000001.1"/>
</dbReference>
<dbReference type="AlphaFoldDB" id="A0A2M9ZH06"/>
<dbReference type="Gene3D" id="3.20.20.450">
    <property type="entry name" value="EAL domain"/>
    <property type="match status" value="1"/>
</dbReference>
<evidence type="ECO:0000313" key="4">
    <source>
        <dbReference type="EMBL" id="PJZ67711.1"/>
    </source>
</evidence>
<evidence type="ECO:0000256" key="1">
    <source>
        <dbReference type="PROSITE-ProRule" id="PRU00169"/>
    </source>
</evidence>
<dbReference type="GO" id="GO:0000160">
    <property type="term" value="P:phosphorelay signal transduction system"/>
    <property type="evidence" value="ECO:0007669"/>
    <property type="project" value="InterPro"/>
</dbReference>
<dbReference type="EMBL" id="NPDT01000001">
    <property type="protein sequence ID" value="PJZ67711.1"/>
    <property type="molecule type" value="Genomic_DNA"/>
</dbReference>
<dbReference type="CDD" id="cd01948">
    <property type="entry name" value="EAL"/>
    <property type="match status" value="1"/>
</dbReference>
<proteinExistence type="predicted"/>
<comment type="caution">
    <text evidence="4">The sequence shown here is derived from an EMBL/GenBank/DDBJ whole genome shotgun (WGS) entry which is preliminary data.</text>
</comment>
<reference evidence="4 5" key="1">
    <citation type="submission" date="2017-07" db="EMBL/GenBank/DDBJ databases">
        <title>Leptospira spp. isolated from tropical soils.</title>
        <authorList>
            <person name="Thibeaux R."/>
            <person name="Iraola G."/>
            <person name="Ferres I."/>
            <person name="Bierque E."/>
            <person name="Girault D."/>
            <person name="Soupe-Gilbert M.-E."/>
            <person name="Picardeau M."/>
            <person name="Goarant C."/>
        </authorList>
    </citation>
    <scope>NUCLEOTIDE SEQUENCE [LARGE SCALE GENOMIC DNA]</scope>
    <source>
        <strain evidence="4 5">FH2-C-A2</strain>
    </source>
</reference>
<dbReference type="GO" id="GO:0071111">
    <property type="term" value="F:cyclic-guanylate-specific phosphodiesterase activity"/>
    <property type="evidence" value="ECO:0007669"/>
    <property type="project" value="InterPro"/>
</dbReference>
<evidence type="ECO:0000259" key="2">
    <source>
        <dbReference type="PROSITE" id="PS50110"/>
    </source>
</evidence>
<dbReference type="InterPro" id="IPR050706">
    <property type="entry name" value="Cyclic-di-GMP_PDE-like"/>
</dbReference>
<accession>A0A2M9ZH06</accession>
<dbReference type="InterPro" id="IPR011006">
    <property type="entry name" value="CheY-like_superfamily"/>
</dbReference>